<dbReference type="PANTHER" id="PTHR48105">
    <property type="entry name" value="THIOREDOXIN REDUCTASE 1-RELATED-RELATED"/>
    <property type="match status" value="1"/>
</dbReference>
<evidence type="ECO:0000256" key="3">
    <source>
        <dbReference type="ARBA" id="ARBA00048132"/>
    </source>
</evidence>
<dbReference type="EMBL" id="JAJOMB010000007">
    <property type="protein sequence ID" value="MCD5312271.1"/>
    <property type="molecule type" value="Genomic_DNA"/>
</dbReference>
<dbReference type="InterPro" id="IPR036188">
    <property type="entry name" value="FAD/NAD-bd_sf"/>
</dbReference>
<dbReference type="PRINTS" id="PR00368">
    <property type="entry name" value="FADPNR"/>
</dbReference>
<dbReference type="Pfam" id="PF07992">
    <property type="entry name" value="Pyr_redox_2"/>
    <property type="match status" value="1"/>
</dbReference>
<keyword evidence="1" id="KW-0285">Flavoprotein</keyword>
<dbReference type="Proteomes" id="UP001138997">
    <property type="component" value="Unassembled WGS sequence"/>
</dbReference>
<dbReference type="GO" id="GO:0004791">
    <property type="term" value="F:thioredoxin-disulfide reductase (NADPH) activity"/>
    <property type="evidence" value="ECO:0007669"/>
    <property type="project" value="UniProtKB-EC"/>
</dbReference>
<dbReference type="PRINTS" id="PR00469">
    <property type="entry name" value="PNDRDTASEII"/>
</dbReference>
<evidence type="ECO:0000313" key="6">
    <source>
        <dbReference type="Proteomes" id="UP001138997"/>
    </source>
</evidence>
<dbReference type="SUPFAM" id="SSF51905">
    <property type="entry name" value="FAD/NAD(P)-binding domain"/>
    <property type="match status" value="1"/>
</dbReference>
<accession>A0A9X1NEH6</accession>
<reference evidence="5" key="1">
    <citation type="submission" date="2021-11" db="EMBL/GenBank/DDBJ databases">
        <title>Streptomyces corallinus and Kineosporia corallina sp. nov., two new coral-derived marine actinobacteria.</title>
        <authorList>
            <person name="Buangrab K."/>
            <person name="Sutthacheep M."/>
            <person name="Yeemin T."/>
            <person name="Harunari E."/>
            <person name="Igarashi Y."/>
            <person name="Sripreechasak P."/>
            <person name="Kanchanasin P."/>
            <person name="Tanasupawat S."/>
            <person name="Phongsopitanun W."/>
        </authorList>
    </citation>
    <scope>NUCLEOTIDE SEQUENCE</scope>
    <source>
        <strain evidence="5">JCM 31032</strain>
    </source>
</reference>
<name>A0A9X1NEH6_9ACTN</name>
<comment type="caution">
    <text evidence="5">The sequence shown here is derived from an EMBL/GenBank/DDBJ whole genome shotgun (WGS) entry which is preliminary data.</text>
</comment>
<dbReference type="InterPro" id="IPR023753">
    <property type="entry name" value="FAD/NAD-binding_dom"/>
</dbReference>
<dbReference type="InterPro" id="IPR050097">
    <property type="entry name" value="Ferredoxin-NADP_redctase_2"/>
</dbReference>
<organism evidence="5 6">
    <name type="scientific">Kineosporia babensis</name>
    <dbReference type="NCBI Taxonomy" id="499548"/>
    <lineage>
        <taxon>Bacteria</taxon>
        <taxon>Bacillati</taxon>
        <taxon>Actinomycetota</taxon>
        <taxon>Actinomycetes</taxon>
        <taxon>Kineosporiales</taxon>
        <taxon>Kineosporiaceae</taxon>
        <taxon>Kineosporia</taxon>
    </lineage>
</organism>
<feature type="domain" description="FAD/NAD(P)-binding" evidence="4">
    <location>
        <begin position="5"/>
        <end position="291"/>
    </location>
</feature>
<dbReference type="AlphaFoldDB" id="A0A9X1NEH6"/>
<keyword evidence="2" id="KW-0560">Oxidoreductase</keyword>
<dbReference type="Gene3D" id="3.50.50.60">
    <property type="entry name" value="FAD/NAD(P)-binding domain"/>
    <property type="match status" value="2"/>
</dbReference>
<sequence length="314" mass="32505">MLDKYDVVVVGGGAAGLSGAVALGRSRRSVLVVDAGEQRNAPAEAMHNYLGREGLNPLELVAIGREEVAAYGGSTVRARVSDVSVVAGGFLVALDNGVSVEARRLLLATGLLDELPEIEGLAECWGNDVIHCPYCHGYEHRDQAIGVLVTTPMSVHQALMFRQLSDDVVVFAHTGPAISADDRAQLDALGVRVIEGEVSAVESHSGGLSGIRLASGEVVPRQVLVIGPKFEARLDGLKGLGLEVVPMAIGDFVLGHSVKADANGKTDVPGVWAAGNVANPMAQVVISAGQGLMAGAQINADLIMEDARAAVAAR</sequence>
<protein>
    <submittedName>
        <fullName evidence="5">NAD(P)/FAD-dependent oxidoreductase</fullName>
    </submittedName>
</protein>
<evidence type="ECO:0000313" key="5">
    <source>
        <dbReference type="EMBL" id="MCD5312271.1"/>
    </source>
</evidence>
<evidence type="ECO:0000259" key="4">
    <source>
        <dbReference type="Pfam" id="PF07992"/>
    </source>
</evidence>
<evidence type="ECO:0000256" key="2">
    <source>
        <dbReference type="ARBA" id="ARBA00023002"/>
    </source>
</evidence>
<dbReference type="RefSeq" id="WP_231442301.1">
    <property type="nucleotide sequence ID" value="NZ_JAJOMB010000007.1"/>
</dbReference>
<comment type="catalytic activity">
    <reaction evidence="3">
        <text>[thioredoxin]-dithiol + NADP(+) = [thioredoxin]-disulfide + NADPH + H(+)</text>
        <dbReference type="Rhea" id="RHEA:20345"/>
        <dbReference type="Rhea" id="RHEA-COMP:10698"/>
        <dbReference type="Rhea" id="RHEA-COMP:10700"/>
        <dbReference type="ChEBI" id="CHEBI:15378"/>
        <dbReference type="ChEBI" id="CHEBI:29950"/>
        <dbReference type="ChEBI" id="CHEBI:50058"/>
        <dbReference type="ChEBI" id="CHEBI:57783"/>
        <dbReference type="ChEBI" id="CHEBI:58349"/>
        <dbReference type="EC" id="1.8.1.9"/>
    </reaction>
</comment>
<evidence type="ECO:0000256" key="1">
    <source>
        <dbReference type="ARBA" id="ARBA00022630"/>
    </source>
</evidence>
<proteinExistence type="predicted"/>
<keyword evidence="6" id="KW-1185">Reference proteome</keyword>
<gene>
    <name evidence="5" type="ORF">LR394_15290</name>
</gene>